<dbReference type="RefSeq" id="WP_252663332.1">
    <property type="nucleotide sequence ID" value="NZ_CP098611.1"/>
</dbReference>
<reference evidence="1" key="1">
    <citation type="submission" date="2022-06" db="EMBL/GenBank/DDBJ databases">
        <title>Genome sequence of Phormidium yuhuli AB48 isolated from an industrial photobioreactor environment.</title>
        <authorList>
            <person name="Qiu Y."/>
            <person name="Noonan A.J.C."/>
            <person name="Dofher K."/>
            <person name="Koch M."/>
            <person name="Kieft B."/>
            <person name="Lin X."/>
            <person name="Ziels R.M."/>
            <person name="Hallam S.J."/>
        </authorList>
    </citation>
    <scope>NUCLEOTIDE SEQUENCE</scope>
    <source>
        <strain evidence="1">AB48</strain>
    </source>
</reference>
<evidence type="ECO:0000313" key="1">
    <source>
        <dbReference type="EMBL" id="USR91305.1"/>
    </source>
</evidence>
<name>A0ABY5AQ15_9CYAN</name>
<organism evidence="1 2">
    <name type="scientific">Phormidium yuhuli AB48</name>
    <dbReference type="NCBI Taxonomy" id="2940671"/>
    <lineage>
        <taxon>Bacteria</taxon>
        <taxon>Bacillati</taxon>
        <taxon>Cyanobacteriota</taxon>
        <taxon>Cyanophyceae</taxon>
        <taxon>Oscillatoriophycideae</taxon>
        <taxon>Oscillatoriales</taxon>
        <taxon>Oscillatoriaceae</taxon>
        <taxon>Phormidium</taxon>
        <taxon>Phormidium yuhuli</taxon>
    </lineage>
</organism>
<proteinExistence type="predicted"/>
<sequence length="253" mass="28801">MAIIALRGWYIERYEPLSELRKRPHDIRLSRNSLLKAGLRADFLEEREEIEQAEWFNRYLAGEAVEFYIEGSGSYRIANIDLSSHEIYFTKQEGSAYLDPKIFLSVSEGEYGAQLQEALEEYIRQVNRRSRLPLGLELAKRPSEGATRLSSHQLRQIRKSLLFIADVTPLSVTPGESPQLLPSPNVCVELGYALECKRVEQILLARVQQPQLSGTVPFDLPSYQEIEFPNPGAIAHLLPNLLDSMLQRFALVS</sequence>
<evidence type="ECO:0000313" key="2">
    <source>
        <dbReference type="Proteomes" id="UP001056708"/>
    </source>
</evidence>
<keyword evidence="2" id="KW-1185">Reference proteome</keyword>
<dbReference type="EMBL" id="CP098611">
    <property type="protein sequence ID" value="USR91305.1"/>
    <property type="molecule type" value="Genomic_DNA"/>
</dbReference>
<accession>A0ABY5AQ15</accession>
<protein>
    <submittedName>
        <fullName evidence="1">Uncharacterized protein</fullName>
    </submittedName>
</protein>
<gene>
    <name evidence="1" type="ORF">NEA10_00755</name>
</gene>
<dbReference type="Proteomes" id="UP001056708">
    <property type="component" value="Chromosome"/>
</dbReference>